<reference evidence="2 3" key="1">
    <citation type="submission" date="2020-05" db="EMBL/GenBank/DDBJ databases">
        <title>Aquincola sp. isolate from soil.</title>
        <authorList>
            <person name="Han J."/>
            <person name="Kim D.-U."/>
        </authorList>
    </citation>
    <scope>NUCLEOTIDE SEQUENCE [LARGE SCALE GENOMIC DNA]</scope>
    <source>
        <strain evidence="2 3">S2</strain>
    </source>
</reference>
<dbReference type="Proteomes" id="UP000737171">
    <property type="component" value="Unassembled WGS sequence"/>
</dbReference>
<feature type="region of interest" description="Disordered" evidence="1">
    <location>
        <begin position="117"/>
        <end position="143"/>
    </location>
</feature>
<organism evidence="2 3">
    <name type="scientific">Pseudaquabacterium terrae</name>
    <dbReference type="NCBI Taxonomy" id="2732868"/>
    <lineage>
        <taxon>Bacteria</taxon>
        <taxon>Pseudomonadati</taxon>
        <taxon>Pseudomonadota</taxon>
        <taxon>Betaproteobacteria</taxon>
        <taxon>Burkholderiales</taxon>
        <taxon>Sphaerotilaceae</taxon>
        <taxon>Pseudaquabacterium</taxon>
    </lineage>
</organism>
<feature type="compositionally biased region" description="Polar residues" evidence="1">
    <location>
        <begin position="1"/>
        <end position="13"/>
    </location>
</feature>
<dbReference type="EMBL" id="JABRWJ010000004">
    <property type="protein sequence ID" value="NRF68462.1"/>
    <property type="molecule type" value="Genomic_DNA"/>
</dbReference>
<protein>
    <submittedName>
        <fullName evidence="2">Uncharacterized protein</fullName>
    </submittedName>
</protein>
<feature type="compositionally biased region" description="Low complexity" evidence="1">
    <location>
        <begin position="14"/>
        <end position="26"/>
    </location>
</feature>
<evidence type="ECO:0000313" key="2">
    <source>
        <dbReference type="EMBL" id="NRF68462.1"/>
    </source>
</evidence>
<evidence type="ECO:0000256" key="1">
    <source>
        <dbReference type="SAM" id="MobiDB-lite"/>
    </source>
</evidence>
<feature type="compositionally biased region" description="Pro residues" evidence="1">
    <location>
        <begin position="75"/>
        <end position="85"/>
    </location>
</feature>
<proteinExistence type="predicted"/>
<sequence length="143" mass="15249">MGNPVSFSPSRVGTPTVSPQTTPSQPHFTPALPATGSPLQSLQRPAGAPPMQSASSRPRVALSALKPAANATPAFKPPTTQPPSEPEVSSQAPAEPGAEDVIKTMVEFVGQKMMEDMRDFEKEQLKEEDRKKEEKKAEEGEGV</sequence>
<dbReference type="RefSeq" id="WP_173124127.1">
    <property type="nucleotide sequence ID" value="NZ_JABRWJ010000004.1"/>
</dbReference>
<comment type="caution">
    <text evidence="2">The sequence shown here is derived from an EMBL/GenBank/DDBJ whole genome shotgun (WGS) entry which is preliminary data.</text>
</comment>
<keyword evidence="3" id="KW-1185">Reference proteome</keyword>
<evidence type="ECO:0000313" key="3">
    <source>
        <dbReference type="Proteomes" id="UP000737171"/>
    </source>
</evidence>
<gene>
    <name evidence="2" type="ORF">HLB44_15820</name>
</gene>
<feature type="region of interest" description="Disordered" evidence="1">
    <location>
        <begin position="1"/>
        <end position="100"/>
    </location>
</feature>
<accession>A0ABX2EIJ0</accession>
<name>A0ABX2EIJ0_9BURK</name>